<dbReference type="PANTHER" id="PTHR24134">
    <property type="entry name" value="ANKYRIN REPEAT-CONTAINING PROTEIN DDB_G0279043"/>
    <property type="match status" value="1"/>
</dbReference>
<comment type="caution">
    <text evidence="5">The sequence shown here is derived from an EMBL/GenBank/DDBJ whole genome shotgun (WGS) entry which is preliminary data.</text>
</comment>
<dbReference type="PROSITE" id="PS50297">
    <property type="entry name" value="ANK_REP_REGION"/>
    <property type="match status" value="1"/>
</dbReference>
<evidence type="ECO:0000256" key="2">
    <source>
        <dbReference type="ARBA" id="ARBA00023043"/>
    </source>
</evidence>
<evidence type="ECO:0000313" key="6">
    <source>
        <dbReference type="Proteomes" id="UP001150266"/>
    </source>
</evidence>
<gene>
    <name evidence="5" type="ORF">J3R30DRAFT_3693744</name>
</gene>
<dbReference type="AlphaFoldDB" id="A0A9W9ATH8"/>
<dbReference type="InterPro" id="IPR002110">
    <property type="entry name" value="Ankyrin_rpt"/>
</dbReference>
<keyword evidence="2 3" id="KW-0040">ANK repeat</keyword>
<feature type="region of interest" description="Disordered" evidence="4">
    <location>
        <begin position="159"/>
        <end position="183"/>
    </location>
</feature>
<dbReference type="Proteomes" id="UP001150266">
    <property type="component" value="Unassembled WGS sequence"/>
</dbReference>
<accession>A0A9W9ATH8</accession>
<dbReference type="OrthoDB" id="9995210at2759"/>
<evidence type="ECO:0000256" key="1">
    <source>
        <dbReference type="ARBA" id="ARBA00022737"/>
    </source>
</evidence>
<dbReference type="InterPro" id="IPR036770">
    <property type="entry name" value="Ankyrin_rpt-contain_sf"/>
</dbReference>
<keyword evidence="6" id="KW-1185">Reference proteome</keyword>
<evidence type="ECO:0000313" key="5">
    <source>
        <dbReference type="EMBL" id="KAJ4490189.1"/>
    </source>
</evidence>
<evidence type="ECO:0008006" key="7">
    <source>
        <dbReference type="Google" id="ProtNLM"/>
    </source>
</evidence>
<keyword evidence="1" id="KW-0677">Repeat</keyword>
<proteinExistence type="predicted"/>
<dbReference type="Gene3D" id="1.25.40.20">
    <property type="entry name" value="Ankyrin repeat-containing domain"/>
    <property type="match status" value="1"/>
</dbReference>
<dbReference type="SMART" id="SM00248">
    <property type="entry name" value="ANK"/>
    <property type="match status" value="3"/>
</dbReference>
<evidence type="ECO:0000256" key="3">
    <source>
        <dbReference type="PROSITE-ProRule" id="PRU00023"/>
    </source>
</evidence>
<dbReference type="PANTHER" id="PTHR24134:SF9">
    <property type="entry name" value="ANKYRIN REPEAT AND SOCS BOX PROTEIN 8"/>
    <property type="match status" value="1"/>
</dbReference>
<organism evidence="5 6">
    <name type="scientific">Lentinula aciculospora</name>
    <dbReference type="NCBI Taxonomy" id="153920"/>
    <lineage>
        <taxon>Eukaryota</taxon>
        <taxon>Fungi</taxon>
        <taxon>Dikarya</taxon>
        <taxon>Basidiomycota</taxon>
        <taxon>Agaricomycotina</taxon>
        <taxon>Agaricomycetes</taxon>
        <taxon>Agaricomycetidae</taxon>
        <taxon>Agaricales</taxon>
        <taxon>Marasmiineae</taxon>
        <taxon>Omphalotaceae</taxon>
        <taxon>Lentinula</taxon>
    </lineage>
</organism>
<evidence type="ECO:0000256" key="4">
    <source>
        <dbReference type="SAM" id="MobiDB-lite"/>
    </source>
</evidence>
<reference evidence="5" key="1">
    <citation type="submission" date="2022-08" db="EMBL/GenBank/DDBJ databases">
        <title>A Global Phylogenomic Analysis of the Shiitake Genus Lentinula.</title>
        <authorList>
            <consortium name="DOE Joint Genome Institute"/>
            <person name="Sierra-Patev S."/>
            <person name="Min B."/>
            <person name="Naranjo-Ortiz M."/>
            <person name="Looney B."/>
            <person name="Konkel Z."/>
            <person name="Slot J.C."/>
            <person name="Sakamoto Y."/>
            <person name="Steenwyk J.L."/>
            <person name="Rokas A."/>
            <person name="Carro J."/>
            <person name="Camarero S."/>
            <person name="Ferreira P."/>
            <person name="Molpeceres G."/>
            <person name="Ruiz-Duenas F.J."/>
            <person name="Serrano A."/>
            <person name="Henrissat B."/>
            <person name="Drula E."/>
            <person name="Hughes K.W."/>
            <person name="Mata J.L."/>
            <person name="Ishikawa N.K."/>
            <person name="Vargas-Isla R."/>
            <person name="Ushijima S."/>
            <person name="Smith C.A."/>
            <person name="Ahrendt S."/>
            <person name="Andreopoulos W."/>
            <person name="He G."/>
            <person name="Labutti K."/>
            <person name="Lipzen A."/>
            <person name="Ng V."/>
            <person name="Riley R."/>
            <person name="Sandor L."/>
            <person name="Barry K."/>
            <person name="Martinez A.T."/>
            <person name="Xiao Y."/>
            <person name="Gibbons J.G."/>
            <person name="Terashima K."/>
            <person name="Grigoriev I.V."/>
            <person name="Hibbett D.S."/>
        </authorList>
    </citation>
    <scope>NUCLEOTIDE SEQUENCE</scope>
    <source>
        <strain evidence="5">JLM2183</strain>
    </source>
</reference>
<dbReference type="Pfam" id="PF12796">
    <property type="entry name" value="Ank_2"/>
    <property type="match status" value="1"/>
</dbReference>
<dbReference type="EMBL" id="JAOTPV010000001">
    <property type="protein sequence ID" value="KAJ4490189.1"/>
    <property type="molecule type" value="Genomic_DNA"/>
</dbReference>
<sequence>MSDEEGANNNQRLLAAAREDNEELLLEVFEAGGFDINYQDGVGNTGMTTSHYHSDCNEIGINLALHIAVQNGSADVLEHILSHEECDVDPVNRINRATPLHVACQLEDNGMRSYMVESLLEAGADTKIRDKNGELAESFVPPTDEETRRLFRKTQAQIMTVSQDDIASDDDGEPGSGSGSDED</sequence>
<feature type="compositionally biased region" description="Gly residues" evidence="4">
    <location>
        <begin position="174"/>
        <end position="183"/>
    </location>
</feature>
<name>A0A9W9ATH8_9AGAR</name>
<dbReference type="SUPFAM" id="SSF48403">
    <property type="entry name" value="Ankyrin repeat"/>
    <property type="match status" value="1"/>
</dbReference>
<feature type="repeat" description="ANK" evidence="3">
    <location>
        <begin position="95"/>
        <end position="131"/>
    </location>
</feature>
<dbReference type="PROSITE" id="PS50088">
    <property type="entry name" value="ANK_REPEAT"/>
    <property type="match status" value="1"/>
</dbReference>
<protein>
    <recommendedName>
        <fullName evidence="7">Ankyrin</fullName>
    </recommendedName>
</protein>